<comment type="caution">
    <text evidence="3">The sequence shown here is derived from an EMBL/GenBank/DDBJ whole genome shotgun (WGS) entry which is preliminary data.</text>
</comment>
<evidence type="ECO:0000259" key="2">
    <source>
        <dbReference type="Pfam" id="PF14016"/>
    </source>
</evidence>
<dbReference type="RefSeq" id="WP_381615351.1">
    <property type="nucleotide sequence ID" value="NZ_JBHTEB010000001.1"/>
</dbReference>
<dbReference type="Proteomes" id="UP001597023">
    <property type="component" value="Unassembled WGS sequence"/>
</dbReference>
<proteinExistence type="predicted"/>
<keyword evidence="4" id="KW-1185">Reference proteome</keyword>
<gene>
    <name evidence="3" type="ORF">ACFQZ6_30210</name>
</gene>
<dbReference type="InterPro" id="IPR025326">
    <property type="entry name" value="DUF4232"/>
</dbReference>
<organism evidence="3 4">
    <name type="scientific">Streptomyces flavalbus</name>
    <dbReference type="NCBI Taxonomy" id="2665155"/>
    <lineage>
        <taxon>Bacteria</taxon>
        <taxon>Bacillati</taxon>
        <taxon>Actinomycetota</taxon>
        <taxon>Actinomycetes</taxon>
        <taxon>Kitasatosporales</taxon>
        <taxon>Streptomycetaceae</taxon>
        <taxon>Streptomyces</taxon>
    </lineage>
</organism>
<sequence>MRTASLIPPAALVGVLLLTACGTEGADDATGSRPTSVCATAEAGDAAGMELDGVRINALGGAGYSGCAEFQVTNDEPEAFTYTVTFDFLSETGGGVMRNRAETVASVPPGGTVKRILKASQPLVTAQGQPLVRISKVRSVPADEAPAPGGPCPESGIRLTADQGDAAMGLRVVGLHLENCGTRPYHLDGYPRVDVVDEAHEVVTDVKVVEGGGSTALGTGADAPARPLDLAPGERARSTLVWRNTTEFGTPVNAPYARVVAKPGAAPVMVTPELDLGTTGKLGVGAWQREETR</sequence>
<feature type="signal peptide" evidence="1">
    <location>
        <begin position="1"/>
        <end position="26"/>
    </location>
</feature>
<dbReference type="EMBL" id="JBHTEB010000001">
    <property type="protein sequence ID" value="MFD0318409.1"/>
    <property type="molecule type" value="Genomic_DNA"/>
</dbReference>
<accession>A0ABW2WHW4</accession>
<name>A0ABW2WHW4_9ACTN</name>
<protein>
    <submittedName>
        <fullName evidence="3">DUF4232 domain-containing protein</fullName>
    </submittedName>
</protein>
<feature type="chain" id="PRO_5046439856" evidence="1">
    <location>
        <begin position="27"/>
        <end position="293"/>
    </location>
</feature>
<evidence type="ECO:0000313" key="3">
    <source>
        <dbReference type="EMBL" id="MFD0318409.1"/>
    </source>
</evidence>
<evidence type="ECO:0000313" key="4">
    <source>
        <dbReference type="Proteomes" id="UP001597023"/>
    </source>
</evidence>
<feature type="domain" description="DUF4232" evidence="2">
    <location>
        <begin position="152"/>
        <end position="288"/>
    </location>
</feature>
<evidence type="ECO:0000256" key="1">
    <source>
        <dbReference type="SAM" id="SignalP"/>
    </source>
</evidence>
<dbReference type="PROSITE" id="PS51257">
    <property type="entry name" value="PROKAR_LIPOPROTEIN"/>
    <property type="match status" value="1"/>
</dbReference>
<dbReference type="Pfam" id="PF14016">
    <property type="entry name" value="DUF4232"/>
    <property type="match status" value="1"/>
</dbReference>
<reference evidence="4" key="1">
    <citation type="journal article" date="2019" name="Int. J. Syst. Evol. Microbiol.">
        <title>The Global Catalogue of Microorganisms (GCM) 10K type strain sequencing project: providing services to taxonomists for standard genome sequencing and annotation.</title>
        <authorList>
            <consortium name="The Broad Institute Genomics Platform"/>
            <consortium name="The Broad Institute Genome Sequencing Center for Infectious Disease"/>
            <person name="Wu L."/>
            <person name="Ma J."/>
        </authorList>
    </citation>
    <scope>NUCLEOTIDE SEQUENCE [LARGE SCALE GENOMIC DNA]</scope>
    <source>
        <strain evidence="4">CGMCC 4.7400</strain>
    </source>
</reference>
<keyword evidence="1" id="KW-0732">Signal</keyword>